<evidence type="ECO:0000259" key="2">
    <source>
        <dbReference type="PROSITE" id="PS51736"/>
    </source>
</evidence>
<dbReference type="GO" id="GO:0003677">
    <property type="term" value="F:DNA binding"/>
    <property type="evidence" value="ECO:0007669"/>
    <property type="project" value="InterPro"/>
</dbReference>
<sequence>MTRAGPAAAPAPLRRHHHGHQLDQLFHSVQNHIIVGTDLRDRGIRLHTVEQGIDSNTLDGRDFFAMMSVFADMHRELVLAPTNDGPAAARARGRTGGRPHDSPRNRSNKRNSSTTPAPRFRRSPHFQKGLDTFSDDFNLADRGADPRVQVPRWVGATHRSDQQPRRARRLLRGGGIRDKARALVPTDPGRARSPFLKCRRRWPN</sequence>
<protein>
    <recommendedName>
        <fullName evidence="2">Resolvase/invertase-type recombinase catalytic domain-containing protein</fullName>
    </recommendedName>
</protein>
<gene>
    <name evidence="3" type="ORF">DY245_31765</name>
</gene>
<dbReference type="AlphaFoldDB" id="A0A371PWI0"/>
<name>A0A371PWI0_STRIH</name>
<dbReference type="RefSeq" id="WP_128510645.1">
    <property type="nucleotide sequence ID" value="NZ_QUAC01000245.1"/>
</dbReference>
<proteinExistence type="predicted"/>
<dbReference type="EMBL" id="QUAC01000245">
    <property type="protein sequence ID" value="REK86523.1"/>
    <property type="molecule type" value="Genomic_DNA"/>
</dbReference>
<dbReference type="SUPFAM" id="SSF53041">
    <property type="entry name" value="Resolvase-like"/>
    <property type="match status" value="1"/>
</dbReference>
<reference evidence="3 4" key="1">
    <citation type="submission" date="2018-08" db="EMBL/GenBank/DDBJ databases">
        <title>Streptomyces NEAU-D10 sp. nov., a novel Actinomycete isolated from soil.</title>
        <authorList>
            <person name="Jin L."/>
        </authorList>
    </citation>
    <scope>NUCLEOTIDE SEQUENCE [LARGE SCALE GENOMIC DNA]</scope>
    <source>
        <strain evidence="3 4">NEAU-D10</strain>
    </source>
</reference>
<feature type="domain" description="Resolvase/invertase-type recombinase catalytic" evidence="2">
    <location>
        <begin position="1"/>
        <end position="93"/>
    </location>
</feature>
<dbReference type="GO" id="GO:0000150">
    <property type="term" value="F:DNA strand exchange activity"/>
    <property type="evidence" value="ECO:0007669"/>
    <property type="project" value="InterPro"/>
</dbReference>
<comment type="caution">
    <text evidence="3">The sequence shown here is derived from an EMBL/GenBank/DDBJ whole genome shotgun (WGS) entry which is preliminary data.</text>
</comment>
<evidence type="ECO:0000256" key="1">
    <source>
        <dbReference type="SAM" id="MobiDB-lite"/>
    </source>
</evidence>
<keyword evidence="4" id="KW-1185">Reference proteome</keyword>
<dbReference type="InterPro" id="IPR006119">
    <property type="entry name" value="Resolv_N"/>
</dbReference>
<dbReference type="InterPro" id="IPR036162">
    <property type="entry name" value="Resolvase-like_N_sf"/>
</dbReference>
<organism evidence="3 4">
    <name type="scientific">Streptomyces inhibens</name>
    <dbReference type="NCBI Taxonomy" id="2293571"/>
    <lineage>
        <taxon>Bacteria</taxon>
        <taxon>Bacillati</taxon>
        <taxon>Actinomycetota</taxon>
        <taxon>Actinomycetes</taxon>
        <taxon>Kitasatosporales</taxon>
        <taxon>Streptomycetaceae</taxon>
        <taxon>Streptomyces</taxon>
    </lineage>
</organism>
<evidence type="ECO:0000313" key="3">
    <source>
        <dbReference type="EMBL" id="REK86523.1"/>
    </source>
</evidence>
<dbReference type="Pfam" id="PF00239">
    <property type="entry name" value="Resolvase"/>
    <property type="match status" value="1"/>
</dbReference>
<evidence type="ECO:0000313" key="4">
    <source>
        <dbReference type="Proteomes" id="UP000262477"/>
    </source>
</evidence>
<feature type="region of interest" description="Disordered" evidence="1">
    <location>
        <begin position="83"/>
        <end position="133"/>
    </location>
</feature>
<dbReference type="PROSITE" id="PS51736">
    <property type="entry name" value="RECOMBINASES_3"/>
    <property type="match status" value="1"/>
</dbReference>
<dbReference type="OrthoDB" id="3405463at2"/>
<accession>A0A371PWI0</accession>
<dbReference type="Proteomes" id="UP000262477">
    <property type="component" value="Unassembled WGS sequence"/>
</dbReference>
<dbReference type="Gene3D" id="3.40.50.1390">
    <property type="entry name" value="Resolvase, N-terminal catalytic domain"/>
    <property type="match status" value="1"/>
</dbReference>